<reference evidence="2 3" key="1">
    <citation type="submission" date="2019-07" db="EMBL/GenBank/DDBJ databases">
        <title>Draft genome assembly of a fouling barnacle, Amphibalanus amphitrite (Darwin, 1854): The first reference genome for Thecostraca.</title>
        <authorList>
            <person name="Kim W."/>
        </authorList>
    </citation>
    <scope>NUCLEOTIDE SEQUENCE [LARGE SCALE GENOMIC DNA]</scope>
    <source>
        <strain evidence="2">SNU_AA5</strain>
        <tissue evidence="2">Soma without cirri and trophi</tissue>
    </source>
</reference>
<gene>
    <name evidence="2" type="ORF">FJT64_022830</name>
</gene>
<keyword evidence="3" id="KW-1185">Reference proteome</keyword>
<feature type="transmembrane region" description="Helical" evidence="1">
    <location>
        <begin position="28"/>
        <end position="50"/>
    </location>
</feature>
<evidence type="ECO:0000256" key="1">
    <source>
        <dbReference type="SAM" id="Phobius"/>
    </source>
</evidence>
<evidence type="ECO:0000313" key="2">
    <source>
        <dbReference type="EMBL" id="KAF0305524.1"/>
    </source>
</evidence>
<name>A0A6A4WP64_AMPAM</name>
<sequence>MEKRSSTAPSRVVRVVRRFCASLLEVRVWTAVGVTGCIIALGFFASAIFTQYSERPVQGRVDEALTGGAAPEPGALPVLLLLPSFSSSQARSHYQQQLTSLLQHCRSPLSLHLMVPAQHILELAQLMEELVAERHHPPSCRPRYTLLRGGEQLAAATDQRQRGRQLLTVLRQLAPLGRVVFLDEQTVPVGDLGPLLAELEAFPEQRVAAGAPEDTARYLSRAHLEGATELPRSDRFLLDELFTCRQPPLVVSTAGRAESDWEQDVIRQWTERTGPAQGKAA</sequence>
<keyword evidence="1" id="KW-0472">Membrane</keyword>
<proteinExistence type="predicted"/>
<comment type="caution">
    <text evidence="2">The sequence shown here is derived from an EMBL/GenBank/DDBJ whole genome shotgun (WGS) entry which is preliminary data.</text>
</comment>
<keyword evidence="1" id="KW-0812">Transmembrane</keyword>
<evidence type="ECO:0000313" key="3">
    <source>
        <dbReference type="Proteomes" id="UP000440578"/>
    </source>
</evidence>
<keyword evidence="1" id="KW-1133">Transmembrane helix</keyword>
<organism evidence="2 3">
    <name type="scientific">Amphibalanus amphitrite</name>
    <name type="common">Striped barnacle</name>
    <name type="synonym">Balanus amphitrite</name>
    <dbReference type="NCBI Taxonomy" id="1232801"/>
    <lineage>
        <taxon>Eukaryota</taxon>
        <taxon>Metazoa</taxon>
        <taxon>Ecdysozoa</taxon>
        <taxon>Arthropoda</taxon>
        <taxon>Crustacea</taxon>
        <taxon>Multicrustacea</taxon>
        <taxon>Cirripedia</taxon>
        <taxon>Thoracica</taxon>
        <taxon>Thoracicalcarea</taxon>
        <taxon>Balanomorpha</taxon>
        <taxon>Balanoidea</taxon>
        <taxon>Balanidae</taxon>
        <taxon>Amphibalaninae</taxon>
        <taxon>Amphibalanus</taxon>
    </lineage>
</organism>
<protein>
    <submittedName>
        <fullName evidence="2">Uncharacterized protein</fullName>
    </submittedName>
</protein>
<dbReference type="EMBL" id="VIIS01000746">
    <property type="protein sequence ID" value="KAF0305524.1"/>
    <property type="molecule type" value="Genomic_DNA"/>
</dbReference>
<dbReference type="AlphaFoldDB" id="A0A6A4WP64"/>
<dbReference type="Proteomes" id="UP000440578">
    <property type="component" value="Unassembled WGS sequence"/>
</dbReference>
<accession>A0A6A4WP64</accession>